<dbReference type="RefSeq" id="WP_014985882.1">
    <property type="nucleotide sequence ID" value="NC_018681.1"/>
</dbReference>
<accession>K0EZX2</accession>
<dbReference type="PRINTS" id="PR00420">
    <property type="entry name" value="RNGMNOXGNASE"/>
</dbReference>
<dbReference type="eggNOG" id="COG0654">
    <property type="taxonomic scope" value="Bacteria"/>
</dbReference>
<dbReference type="Pfam" id="PF01494">
    <property type="entry name" value="FAD_binding_3"/>
    <property type="match status" value="2"/>
</dbReference>
<evidence type="ECO:0000256" key="4">
    <source>
        <dbReference type="ARBA" id="ARBA00023033"/>
    </source>
</evidence>
<keyword evidence="1" id="KW-0285">Flavoprotein</keyword>
<sequence>MRKFDSVCPDVIVIGAGLGGLCLAQGLRRAGIGVAVYERDAAVDVRAQGHRLHLDWRGRRALAESLPPQLFSLIGAIAGRPAPVVHGFDAQLSPTGVFTLDEPAPGQSAGAEVMPAHTVIDRRILRRILLSGLDDVVHFGRRCVGYVSENDVVTARFADGGKARGTVLVAADGVGSAIRGVRLPQARVVDTRTRLIYGRVPLTPELRRALPPTMFGVFNSVVDPDRRFVGIAPVQYREPPATAAARLVPGLRLGAVADTLAVLFGCHVDRLPLGDNGLRAADGAQLRNLALGQLSGWHPLVTRIVGGWIPSSVYPIVVRSSVPVAPWPSSTVTLLGDAIHAMSPAAGAGANMALRDAAALAAALAAATDQGTLLDAIRDYERDMLEEGFAMVRLSAANGTKTLGADPLPN</sequence>
<dbReference type="KEGG" id="nbr:O3I_025380"/>
<evidence type="ECO:0000313" key="6">
    <source>
        <dbReference type="EMBL" id="AFU03027.1"/>
    </source>
</evidence>
<dbReference type="PANTHER" id="PTHR47178">
    <property type="entry name" value="MONOOXYGENASE, FAD-BINDING"/>
    <property type="match status" value="1"/>
</dbReference>
<feature type="domain" description="FAD-binding" evidence="5">
    <location>
        <begin position="326"/>
        <end position="375"/>
    </location>
</feature>
<evidence type="ECO:0000259" key="5">
    <source>
        <dbReference type="Pfam" id="PF01494"/>
    </source>
</evidence>
<keyword evidence="2" id="KW-0274">FAD</keyword>
<dbReference type="HOGENOM" id="CLU_009665_3_0_11"/>
<evidence type="ECO:0000256" key="2">
    <source>
        <dbReference type="ARBA" id="ARBA00022827"/>
    </source>
</evidence>
<dbReference type="STRING" id="1133849.O3I_025380"/>
<dbReference type="PANTHER" id="PTHR47178:SF5">
    <property type="entry name" value="FAD-BINDING DOMAIN-CONTAINING PROTEIN"/>
    <property type="match status" value="1"/>
</dbReference>
<dbReference type="InterPro" id="IPR002938">
    <property type="entry name" value="FAD-bd"/>
</dbReference>
<dbReference type="Proteomes" id="UP000006304">
    <property type="component" value="Chromosome"/>
</dbReference>
<dbReference type="InterPro" id="IPR036188">
    <property type="entry name" value="FAD/NAD-bd_sf"/>
</dbReference>
<dbReference type="SUPFAM" id="SSF51905">
    <property type="entry name" value="FAD/NAD(P)-binding domain"/>
    <property type="match status" value="1"/>
</dbReference>
<evidence type="ECO:0000313" key="7">
    <source>
        <dbReference type="Proteomes" id="UP000006304"/>
    </source>
</evidence>
<reference evidence="6 7" key="1">
    <citation type="journal article" date="2012" name="J. Bacteriol.">
        <title>Complete genome sequence of Nocardia brasiliensis HUJEG-1.</title>
        <authorList>
            <person name="Vera-Cabrera L."/>
            <person name="Ortiz-Lopez R."/>
            <person name="Elizondo-Gonzalez R."/>
            <person name="Perez-Maya A.A."/>
            <person name="Ocampo-Candiani J."/>
        </authorList>
    </citation>
    <scope>NUCLEOTIDE SEQUENCE [LARGE SCALE GENOMIC DNA]</scope>
    <source>
        <strain evidence="7">ATCC 700358</strain>
    </source>
</reference>
<keyword evidence="7" id="KW-1185">Reference proteome</keyword>
<proteinExistence type="predicted"/>
<dbReference type="AlphaFoldDB" id="K0EZX2"/>
<dbReference type="GO" id="GO:0004497">
    <property type="term" value="F:monooxygenase activity"/>
    <property type="evidence" value="ECO:0007669"/>
    <property type="project" value="UniProtKB-KW"/>
</dbReference>
<organism evidence="6 7">
    <name type="scientific">Nocardia brasiliensis (strain ATCC 700358 / HUJEG-1)</name>
    <dbReference type="NCBI Taxonomy" id="1133849"/>
    <lineage>
        <taxon>Bacteria</taxon>
        <taxon>Bacillati</taxon>
        <taxon>Actinomycetota</taxon>
        <taxon>Actinomycetes</taxon>
        <taxon>Mycobacteriales</taxon>
        <taxon>Nocardiaceae</taxon>
        <taxon>Nocardia</taxon>
    </lineage>
</organism>
<feature type="domain" description="FAD-binding" evidence="5">
    <location>
        <begin position="10"/>
        <end position="53"/>
    </location>
</feature>
<keyword evidence="3" id="KW-0560">Oxidoreductase</keyword>
<gene>
    <name evidence="6" type="ORF">O3I_025380</name>
</gene>
<dbReference type="Gene3D" id="3.50.50.60">
    <property type="entry name" value="FAD/NAD(P)-binding domain"/>
    <property type="match status" value="1"/>
</dbReference>
<name>K0EZX2_NOCB7</name>
<protein>
    <submittedName>
        <fullName evidence="6">FAD-binding monooxygenase protein</fullName>
    </submittedName>
</protein>
<evidence type="ECO:0000256" key="3">
    <source>
        <dbReference type="ARBA" id="ARBA00023002"/>
    </source>
</evidence>
<evidence type="ECO:0000256" key="1">
    <source>
        <dbReference type="ARBA" id="ARBA00022630"/>
    </source>
</evidence>
<keyword evidence="4 6" id="KW-0503">Monooxygenase</keyword>
<dbReference type="GO" id="GO:0071949">
    <property type="term" value="F:FAD binding"/>
    <property type="evidence" value="ECO:0007669"/>
    <property type="project" value="InterPro"/>
</dbReference>
<dbReference type="EMBL" id="CP003876">
    <property type="protein sequence ID" value="AFU03027.1"/>
    <property type="molecule type" value="Genomic_DNA"/>
</dbReference>